<protein>
    <submittedName>
        <fullName evidence="1">Uncharacterized protein</fullName>
    </submittedName>
</protein>
<dbReference type="EMBL" id="JAXOFX010000010">
    <property type="protein sequence ID" value="MDZ5473080.1"/>
    <property type="molecule type" value="Genomic_DNA"/>
</dbReference>
<reference evidence="1 2" key="1">
    <citation type="submission" date="2023-11" db="EMBL/GenBank/DDBJ databases">
        <title>Bacillus jintuensis, isolated from a mudflat on the Beibu Gulf coast.</title>
        <authorList>
            <person name="Li M."/>
        </authorList>
    </citation>
    <scope>NUCLEOTIDE SEQUENCE [LARGE SCALE GENOMIC DNA]</scope>
    <source>
        <strain evidence="1 2">31A1R</strain>
    </source>
</reference>
<dbReference type="Pfam" id="PF24741">
    <property type="entry name" value="AlkZ-rel"/>
    <property type="match status" value="1"/>
</dbReference>
<organism evidence="1 2">
    <name type="scientific">Robertmurraya mangrovi</name>
    <dbReference type="NCBI Taxonomy" id="3098077"/>
    <lineage>
        <taxon>Bacteria</taxon>
        <taxon>Bacillati</taxon>
        <taxon>Bacillota</taxon>
        <taxon>Bacilli</taxon>
        <taxon>Bacillales</taxon>
        <taxon>Bacillaceae</taxon>
        <taxon>Robertmurraya</taxon>
    </lineage>
</organism>
<dbReference type="InterPro" id="IPR056298">
    <property type="entry name" value="AlkZ-rel"/>
</dbReference>
<gene>
    <name evidence="1" type="ORF">SM124_15280</name>
</gene>
<comment type="caution">
    <text evidence="1">The sequence shown here is derived from an EMBL/GenBank/DDBJ whole genome shotgun (WGS) entry which is preliminary data.</text>
</comment>
<evidence type="ECO:0000313" key="2">
    <source>
        <dbReference type="Proteomes" id="UP001290455"/>
    </source>
</evidence>
<keyword evidence="2" id="KW-1185">Reference proteome</keyword>
<dbReference type="Proteomes" id="UP001290455">
    <property type="component" value="Unassembled WGS sequence"/>
</dbReference>
<proteinExistence type="predicted"/>
<accession>A0ABU5J141</accession>
<dbReference type="RefSeq" id="WP_322447380.1">
    <property type="nucleotide sequence ID" value="NZ_JAXOFX010000010.1"/>
</dbReference>
<evidence type="ECO:0000313" key="1">
    <source>
        <dbReference type="EMBL" id="MDZ5473080.1"/>
    </source>
</evidence>
<name>A0ABU5J141_9BACI</name>
<sequence>MNEKIKTYDEAVKVVQDIGLLPLAPLVPGYPSLNSITSPESWHSETEFDPWIWRTKFSVDGVAGYGKFIKKKSVLISRELLPYVKKVIGSELSVESRYQSGNMSKVAVEMYNIVKETEGIDTRLLRTKAGLRDKEHKKIFENALLELQGSMDLVISGIKEKINEDGEKNDWNSTSFETYDSWADRNEIMVVDISREDARIYLLEHFSKFSSQETLKKFQKIF</sequence>